<evidence type="ECO:0000256" key="3">
    <source>
        <dbReference type="SAM" id="SignalP"/>
    </source>
</evidence>
<keyword evidence="2" id="KW-0472">Membrane</keyword>
<keyword evidence="2" id="KW-1133">Transmembrane helix</keyword>
<dbReference type="PANTHER" id="PTHR13351">
    <property type="entry name" value="RENIN RECEPTOR"/>
    <property type="match status" value="1"/>
</dbReference>
<dbReference type="GO" id="GO:0030177">
    <property type="term" value="P:positive regulation of Wnt signaling pathway"/>
    <property type="evidence" value="ECO:0007669"/>
    <property type="project" value="TreeGrafter"/>
</dbReference>
<dbReference type="PANTHER" id="PTHR13351:SF7">
    <property type="entry name" value="VWFA DOMAIN-CONTAINING PROTEIN"/>
    <property type="match status" value="1"/>
</dbReference>
<evidence type="ECO:0000256" key="1">
    <source>
        <dbReference type="SAM" id="Coils"/>
    </source>
</evidence>
<evidence type="ECO:0000313" key="5">
    <source>
        <dbReference type="EnsemblMetazoa" id="CJA08418.1"/>
    </source>
</evidence>
<evidence type="ECO:0000313" key="6">
    <source>
        <dbReference type="Proteomes" id="UP000005237"/>
    </source>
</evidence>
<dbReference type="AlphaFoldDB" id="A0A8R1HS97"/>
<keyword evidence="1" id="KW-0175">Coiled coil</keyword>
<feature type="transmembrane region" description="Helical" evidence="2">
    <location>
        <begin position="251"/>
        <end position="275"/>
    </location>
</feature>
<evidence type="ECO:0000256" key="2">
    <source>
        <dbReference type="SAM" id="Phobius"/>
    </source>
</evidence>
<reference evidence="5" key="2">
    <citation type="submission" date="2022-06" db="UniProtKB">
        <authorList>
            <consortium name="EnsemblMetazoa"/>
        </authorList>
    </citation>
    <scope>IDENTIFICATION</scope>
    <source>
        <strain evidence="5">DF5081</strain>
    </source>
</reference>
<keyword evidence="6" id="KW-1185">Reference proteome</keyword>
<feature type="signal peptide" evidence="3">
    <location>
        <begin position="1"/>
        <end position="16"/>
    </location>
</feature>
<organism evidence="5 6">
    <name type="scientific">Caenorhabditis japonica</name>
    <dbReference type="NCBI Taxonomy" id="281687"/>
    <lineage>
        <taxon>Eukaryota</taxon>
        <taxon>Metazoa</taxon>
        <taxon>Ecdysozoa</taxon>
        <taxon>Nematoda</taxon>
        <taxon>Chromadorea</taxon>
        <taxon>Rhabditida</taxon>
        <taxon>Rhabditina</taxon>
        <taxon>Rhabditomorpha</taxon>
        <taxon>Rhabditoidea</taxon>
        <taxon>Rhabditidae</taxon>
        <taxon>Peloderinae</taxon>
        <taxon>Caenorhabditis</taxon>
    </lineage>
</organism>
<name>A0A8R1HS97_CAEJA</name>
<dbReference type="InterPro" id="IPR056780">
    <property type="entry name" value="Renin_r_C"/>
</dbReference>
<dbReference type="GO" id="GO:0009897">
    <property type="term" value="C:external side of plasma membrane"/>
    <property type="evidence" value="ECO:0007669"/>
    <property type="project" value="TreeGrafter"/>
</dbReference>
<dbReference type="EnsemblMetazoa" id="CJA08418.1">
    <property type="protein sequence ID" value="CJA08418.1"/>
    <property type="gene ID" value="WBGene00127622"/>
</dbReference>
<feature type="domain" description="Renin receptor-like C-terminal transmembrane spanning segment" evidence="4">
    <location>
        <begin position="222"/>
        <end position="297"/>
    </location>
</feature>
<dbReference type="Proteomes" id="UP000005237">
    <property type="component" value="Unassembled WGS sequence"/>
</dbReference>
<dbReference type="Pfam" id="PF07850">
    <property type="entry name" value="Renin_r"/>
    <property type="match status" value="1"/>
</dbReference>
<dbReference type="GO" id="GO:0038023">
    <property type="term" value="F:signaling receptor activity"/>
    <property type="evidence" value="ECO:0007669"/>
    <property type="project" value="InterPro"/>
</dbReference>
<keyword evidence="2" id="KW-0812">Transmembrane</keyword>
<reference evidence="6" key="1">
    <citation type="submission" date="2010-08" db="EMBL/GenBank/DDBJ databases">
        <authorList>
            <consortium name="Caenorhabditis japonica Sequencing Consortium"/>
            <person name="Wilson R.K."/>
        </authorList>
    </citation>
    <scope>NUCLEOTIDE SEQUENCE [LARGE SCALE GENOMIC DNA]</scope>
    <source>
        <strain evidence="6">DF5081</strain>
    </source>
</reference>
<feature type="chain" id="PRO_5035820426" description="Renin receptor-like C-terminal transmembrane spanning segment domain-containing protein" evidence="3">
    <location>
        <begin position="17"/>
        <end position="297"/>
    </location>
</feature>
<feature type="coiled-coil region" evidence="1">
    <location>
        <begin position="179"/>
        <end position="206"/>
    </location>
</feature>
<sequence length="297" mass="34152">MRNISLIFLILPVCLAGRLQIVLPDDHTFDKDLTTFNSESLFKFNRRAFGIAAEGTDGPAISGSQLFSKPKALIIISINGLDDFVYDGHSFNFTDVFHTRNIRENLQHHFGDDMIHVNVNSSGIFGSKHFTKSNADVGEMSMQLQDLKNMLELAKSIKEKDRRSANVVDFYRIHLDVSNAREKMEKKQLEENIKIAIDKLSEAFDQSYEKNNRVLEMYSHTEITEKEEFKKLKDVRKYYQVARPRNQEYPAMAAIFIFIVLGLLFALISALFLMFDDGEMSKNSLVYRLSTGRQKKD</sequence>
<evidence type="ECO:0000259" key="4">
    <source>
        <dbReference type="Pfam" id="PF07850"/>
    </source>
</evidence>
<keyword evidence="3" id="KW-0732">Signal</keyword>
<accession>A0A8R1HS97</accession>
<proteinExistence type="predicted"/>
<dbReference type="InterPro" id="IPR012493">
    <property type="entry name" value="Renin_rcpt"/>
</dbReference>
<protein>
    <recommendedName>
        <fullName evidence="4">Renin receptor-like C-terminal transmembrane spanning segment domain-containing protein</fullName>
    </recommendedName>
</protein>